<dbReference type="Proteomes" id="UP000245627">
    <property type="component" value="Unassembled WGS sequence"/>
</dbReference>
<dbReference type="OrthoDB" id="9802802at2"/>
<feature type="DNA-binding region" description="H-T-H motif" evidence="2">
    <location>
        <begin position="26"/>
        <end position="45"/>
    </location>
</feature>
<keyword evidence="1 2" id="KW-0238">DNA-binding</keyword>
<proteinExistence type="predicted"/>
<sequence>MSETRKEEIVEAALKRFSHFGIQKTTMNEIADDLRITKANLYYYYADKSTLLGDCVKSVMDEMSTREYEIIQANEGGLLGTLFSLFELHNNYSKDYYMLSLYEKVEIIRELSMQCMVQEFDQRNIKNLRILFERAIETKELVLIDLEMATYAFHEIIKGLSMFHRISDIITGIPNIDNTEKILVSQKRAARFILEGKLISKQS</sequence>
<name>A0A2T8HMV0_9SPHI</name>
<gene>
    <name evidence="4" type="ORF">DC487_03835</name>
</gene>
<evidence type="ECO:0000256" key="2">
    <source>
        <dbReference type="PROSITE-ProRule" id="PRU00335"/>
    </source>
</evidence>
<dbReference type="AlphaFoldDB" id="A0A2T8HMV0"/>
<protein>
    <recommendedName>
        <fullName evidence="3">HTH tetR-type domain-containing protein</fullName>
    </recommendedName>
</protein>
<evidence type="ECO:0000313" key="5">
    <source>
        <dbReference type="Proteomes" id="UP000245627"/>
    </source>
</evidence>
<dbReference type="PRINTS" id="PR00455">
    <property type="entry name" value="HTHTETR"/>
</dbReference>
<feature type="domain" description="HTH tetR-type" evidence="3">
    <location>
        <begin position="3"/>
        <end position="63"/>
    </location>
</feature>
<dbReference type="Pfam" id="PF00440">
    <property type="entry name" value="TetR_N"/>
    <property type="match status" value="1"/>
</dbReference>
<dbReference type="PROSITE" id="PS50977">
    <property type="entry name" value="HTH_TETR_2"/>
    <property type="match status" value="1"/>
</dbReference>
<reference evidence="4 5" key="1">
    <citation type="submission" date="2018-04" db="EMBL/GenBank/DDBJ databases">
        <title>Sphingobacterium cortibacter sp. nov.</title>
        <authorList>
            <person name="Li Y."/>
        </authorList>
    </citation>
    <scope>NUCLEOTIDE SEQUENCE [LARGE SCALE GENOMIC DNA]</scope>
    <source>
        <strain evidence="4 5">2c-3</strain>
    </source>
</reference>
<dbReference type="PANTHER" id="PTHR30328:SF54">
    <property type="entry name" value="HTH-TYPE TRANSCRIPTIONAL REPRESSOR SCO4008"/>
    <property type="match status" value="1"/>
</dbReference>
<dbReference type="RefSeq" id="WP_116774605.1">
    <property type="nucleotide sequence ID" value="NZ_QDKG01000001.1"/>
</dbReference>
<dbReference type="EMBL" id="QDKG01000001">
    <property type="protein sequence ID" value="PVH26746.1"/>
    <property type="molecule type" value="Genomic_DNA"/>
</dbReference>
<dbReference type="GO" id="GO:0003677">
    <property type="term" value="F:DNA binding"/>
    <property type="evidence" value="ECO:0007669"/>
    <property type="project" value="UniProtKB-UniRule"/>
</dbReference>
<accession>A0A2T8HMV0</accession>
<evidence type="ECO:0000313" key="4">
    <source>
        <dbReference type="EMBL" id="PVH26746.1"/>
    </source>
</evidence>
<evidence type="ECO:0000256" key="1">
    <source>
        <dbReference type="ARBA" id="ARBA00023125"/>
    </source>
</evidence>
<dbReference type="InterPro" id="IPR050109">
    <property type="entry name" value="HTH-type_TetR-like_transc_reg"/>
</dbReference>
<comment type="caution">
    <text evidence="4">The sequence shown here is derived from an EMBL/GenBank/DDBJ whole genome shotgun (WGS) entry which is preliminary data.</text>
</comment>
<organism evidence="4 5">
    <name type="scientific">Sphingobacterium corticibacter</name>
    <dbReference type="NCBI Taxonomy" id="2171749"/>
    <lineage>
        <taxon>Bacteria</taxon>
        <taxon>Pseudomonadati</taxon>
        <taxon>Bacteroidota</taxon>
        <taxon>Sphingobacteriia</taxon>
        <taxon>Sphingobacteriales</taxon>
        <taxon>Sphingobacteriaceae</taxon>
        <taxon>Sphingobacterium</taxon>
    </lineage>
</organism>
<dbReference type="InterPro" id="IPR001647">
    <property type="entry name" value="HTH_TetR"/>
</dbReference>
<dbReference type="SUPFAM" id="SSF46689">
    <property type="entry name" value="Homeodomain-like"/>
    <property type="match status" value="1"/>
</dbReference>
<keyword evidence="5" id="KW-1185">Reference proteome</keyword>
<evidence type="ECO:0000259" key="3">
    <source>
        <dbReference type="PROSITE" id="PS50977"/>
    </source>
</evidence>
<dbReference type="InterPro" id="IPR009057">
    <property type="entry name" value="Homeodomain-like_sf"/>
</dbReference>
<dbReference type="PANTHER" id="PTHR30328">
    <property type="entry name" value="TRANSCRIPTIONAL REPRESSOR"/>
    <property type="match status" value="1"/>
</dbReference>
<dbReference type="Gene3D" id="1.10.357.10">
    <property type="entry name" value="Tetracycline Repressor, domain 2"/>
    <property type="match status" value="1"/>
</dbReference>